<dbReference type="RefSeq" id="WP_074673817.1">
    <property type="nucleotide sequence ID" value="NZ_FNTB01000001.1"/>
</dbReference>
<sequence>MKNLTSYLKKGILLAGVLCMAYSCSDDDTTAQEVTLSQTELKAVLETDEIIGDIDLALFELSSNDSSTGKTSNNDCYSAVYSDTGYVATFNNCVLNGTDNVNGTLSVTYDQQGETGSFTASYVDFYVGEIKINGTSTFTFSTNSDDSAITFEVTSDMTVEMEDGSIIADSGTKSTTIAFNDSSTYSIEGNWTVVFEGNTYNVNVKSALTSELSCAYVSSGDMDVSKNGLSVNVHFGDGTCDDIATLTYPNGVEEEITLED</sequence>
<gene>
    <name evidence="2" type="ORF">SAMN05192540_3071</name>
</gene>
<dbReference type="PROSITE" id="PS51257">
    <property type="entry name" value="PROKAR_LIPOPROTEIN"/>
    <property type="match status" value="1"/>
</dbReference>
<feature type="signal peptide" evidence="1">
    <location>
        <begin position="1"/>
        <end position="25"/>
    </location>
</feature>
<reference evidence="2 3" key="1">
    <citation type="submission" date="2016-10" db="EMBL/GenBank/DDBJ databases">
        <authorList>
            <person name="de Groot N.N."/>
        </authorList>
    </citation>
    <scope>NUCLEOTIDE SEQUENCE [LARGE SCALE GENOMIC DNA]</scope>
    <source>
        <strain evidence="2 3">MAR_2009_71</strain>
    </source>
</reference>
<evidence type="ECO:0000313" key="3">
    <source>
        <dbReference type="Proteomes" id="UP000183038"/>
    </source>
</evidence>
<keyword evidence="1" id="KW-0732">Signal</keyword>
<evidence type="ECO:0000256" key="1">
    <source>
        <dbReference type="SAM" id="SignalP"/>
    </source>
</evidence>
<name>A0A1H4S7B4_9FLAO</name>
<evidence type="ECO:0008006" key="4">
    <source>
        <dbReference type="Google" id="ProtNLM"/>
    </source>
</evidence>
<dbReference type="Proteomes" id="UP000183038">
    <property type="component" value="Unassembled WGS sequence"/>
</dbReference>
<dbReference type="AlphaFoldDB" id="A0A1H4S7B4"/>
<feature type="chain" id="PRO_5010325399" description="Lipocalin-like domain-containing protein" evidence="1">
    <location>
        <begin position="26"/>
        <end position="260"/>
    </location>
</feature>
<dbReference type="EMBL" id="FNTB01000001">
    <property type="protein sequence ID" value="SEC39761.1"/>
    <property type="molecule type" value="Genomic_DNA"/>
</dbReference>
<proteinExistence type="predicted"/>
<accession>A0A1H4S7B4</accession>
<organism evidence="2 3">
    <name type="scientific">Maribacter dokdonensis</name>
    <dbReference type="NCBI Taxonomy" id="320912"/>
    <lineage>
        <taxon>Bacteria</taxon>
        <taxon>Pseudomonadati</taxon>
        <taxon>Bacteroidota</taxon>
        <taxon>Flavobacteriia</taxon>
        <taxon>Flavobacteriales</taxon>
        <taxon>Flavobacteriaceae</taxon>
        <taxon>Maribacter</taxon>
    </lineage>
</organism>
<evidence type="ECO:0000313" key="2">
    <source>
        <dbReference type="EMBL" id="SEC39761.1"/>
    </source>
</evidence>
<dbReference type="OrthoDB" id="1114031at2"/>
<protein>
    <recommendedName>
        <fullName evidence="4">Lipocalin-like domain-containing protein</fullName>
    </recommendedName>
</protein>